<dbReference type="InterPro" id="IPR027995">
    <property type="entry name" value="Galactosyl_T_N"/>
</dbReference>
<organism evidence="15 16">
    <name type="scientific">Clavelina lepadiformis</name>
    <name type="common">Light-bulb sea squirt</name>
    <name type="synonym">Ascidia lepadiformis</name>
    <dbReference type="NCBI Taxonomy" id="159417"/>
    <lineage>
        <taxon>Eukaryota</taxon>
        <taxon>Metazoa</taxon>
        <taxon>Chordata</taxon>
        <taxon>Tunicata</taxon>
        <taxon>Ascidiacea</taxon>
        <taxon>Aplousobranchia</taxon>
        <taxon>Clavelinidae</taxon>
        <taxon>Clavelina</taxon>
    </lineage>
</organism>
<comment type="function">
    <text evidence="11">Catalyses the transfer of galactose onto proteins or lipids.</text>
</comment>
<dbReference type="InterPro" id="IPR003859">
    <property type="entry name" value="Galactosyl_T"/>
</dbReference>
<evidence type="ECO:0000259" key="13">
    <source>
        <dbReference type="Pfam" id="PF02709"/>
    </source>
</evidence>
<keyword evidence="4 11" id="KW-0328">Glycosyltransferase</keyword>
<feature type="domain" description="Galactosyltransferase C-terminal" evidence="13">
    <location>
        <begin position="274"/>
        <end position="351"/>
    </location>
</feature>
<evidence type="ECO:0000256" key="3">
    <source>
        <dbReference type="ARBA" id="ARBA00005735"/>
    </source>
</evidence>
<evidence type="ECO:0000256" key="11">
    <source>
        <dbReference type="RuleBase" id="RU368121"/>
    </source>
</evidence>
<evidence type="ECO:0000256" key="12">
    <source>
        <dbReference type="SAM" id="MobiDB-lite"/>
    </source>
</evidence>
<proteinExistence type="inferred from homology"/>
<dbReference type="EC" id="2.4.1.-" evidence="11"/>
<keyword evidence="16" id="KW-1185">Reference proteome</keyword>
<evidence type="ECO:0000259" key="14">
    <source>
        <dbReference type="Pfam" id="PF13733"/>
    </source>
</evidence>
<feature type="region of interest" description="Disordered" evidence="12">
    <location>
        <begin position="59"/>
        <end position="126"/>
    </location>
</feature>
<accession>A0ABP0FMZ1</accession>
<evidence type="ECO:0000256" key="5">
    <source>
        <dbReference type="ARBA" id="ARBA00022679"/>
    </source>
</evidence>
<keyword evidence="6 11" id="KW-0812">Transmembrane</keyword>
<keyword evidence="10 11" id="KW-0325">Glycoprotein</keyword>
<evidence type="ECO:0000256" key="4">
    <source>
        <dbReference type="ARBA" id="ARBA00022676"/>
    </source>
</evidence>
<evidence type="ECO:0000256" key="10">
    <source>
        <dbReference type="ARBA" id="ARBA00023180"/>
    </source>
</evidence>
<evidence type="ECO:0000256" key="9">
    <source>
        <dbReference type="ARBA" id="ARBA00023136"/>
    </source>
</evidence>
<dbReference type="SUPFAM" id="SSF53448">
    <property type="entry name" value="Nucleotide-diphospho-sugar transferases"/>
    <property type="match status" value="1"/>
</dbReference>
<dbReference type="EMBL" id="CAWYQH010000068">
    <property type="protein sequence ID" value="CAK8679864.1"/>
    <property type="molecule type" value="Genomic_DNA"/>
</dbReference>
<evidence type="ECO:0000256" key="8">
    <source>
        <dbReference type="ARBA" id="ARBA00022989"/>
    </source>
</evidence>
<reference evidence="15 16" key="1">
    <citation type="submission" date="2024-02" db="EMBL/GenBank/DDBJ databases">
        <authorList>
            <person name="Daric V."/>
            <person name="Darras S."/>
        </authorList>
    </citation>
    <scope>NUCLEOTIDE SEQUENCE [LARGE SCALE GENOMIC DNA]</scope>
</reference>
<dbReference type="CDD" id="cd00899">
    <property type="entry name" value="b4GalT"/>
    <property type="match status" value="1"/>
</dbReference>
<dbReference type="Pfam" id="PF13733">
    <property type="entry name" value="Glyco_transf_7N"/>
    <property type="match status" value="1"/>
</dbReference>
<dbReference type="Proteomes" id="UP001642483">
    <property type="component" value="Unassembled WGS sequence"/>
</dbReference>
<comment type="similarity">
    <text evidence="3 11">Belongs to the glycosyltransferase 7 family.</text>
</comment>
<gene>
    <name evidence="15" type="ORF">CVLEPA_LOCUS10112</name>
</gene>
<evidence type="ECO:0000256" key="6">
    <source>
        <dbReference type="ARBA" id="ARBA00022692"/>
    </source>
</evidence>
<keyword evidence="9 11" id="KW-0472">Membrane</keyword>
<dbReference type="PANTHER" id="PTHR19300:SF57">
    <property type="entry name" value="BETA-1,4-N-ACETYLGALACTOSAMINYLTRANSFERASE"/>
    <property type="match status" value="1"/>
</dbReference>
<keyword evidence="8 11" id="KW-1133">Transmembrane helix</keyword>
<evidence type="ECO:0000313" key="15">
    <source>
        <dbReference type="EMBL" id="CAK8679864.1"/>
    </source>
</evidence>
<dbReference type="InterPro" id="IPR027791">
    <property type="entry name" value="Galactosyl_T_C"/>
</dbReference>
<evidence type="ECO:0000256" key="2">
    <source>
        <dbReference type="ARBA" id="ARBA00004922"/>
    </source>
</evidence>
<dbReference type="PANTHER" id="PTHR19300">
    <property type="entry name" value="BETA-1,4-GALACTOSYLTRANSFERASE"/>
    <property type="match status" value="1"/>
</dbReference>
<dbReference type="InterPro" id="IPR029044">
    <property type="entry name" value="Nucleotide-diphossugar_trans"/>
</dbReference>
<sequence>MLRTKSFKYRQIMDQITIRWLGKVMFLGFVFLQLALFIRNTGNYQDLDEVEMDFRQFSEEQADRRGRGIPEERFGDRRIRSFPDETEGDKKLHFRHSGKLDNPRSRKSIEPTMAMPARELDDGRASDDGYATKPLCPLTPPNLLGRLEFHFNATPPTLQQVADNNPFIRKGGAYHPPDCVARYRIAFIVPHRSRELHLRALLWHLHPILQRQQLYYKIYVVHQAGNLAFNKAKLMNIGYLEAMKDDVYDCVVFHDVDLLPEDDRLLYSCIDTPKHLSVAIDKYGYRLPYISLFGGVTMLTKEQFHDVNGYSNMYWGWGGEDDDMFNRIFTRGYTIKRPPFHLARYKMTFHHRDKGNRLNLMRYEILSHSVKRMQEDGLNNVKYTITSTQENPVYTNVTADVGTAVVQCKPYLAEWTCSLVLWMCEYLTLSCGMLQYNSTDDGTLVIPLKTDFLR</sequence>
<dbReference type="Pfam" id="PF02709">
    <property type="entry name" value="Glyco_transf_7C"/>
    <property type="match status" value="1"/>
</dbReference>
<feature type="compositionally biased region" description="Basic and acidic residues" evidence="12">
    <location>
        <begin position="59"/>
        <end position="91"/>
    </location>
</feature>
<protein>
    <recommendedName>
        <fullName evidence="11">Beta-1,4-galactosyltransferase</fullName>
        <ecNumber evidence="11">2.4.1.-</ecNumber>
    </recommendedName>
</protein>
<evidence type="ECO:0000256" key="7">
    <source>
        <dbReference type="ARBA" id="ARBA00022968"/>
    </source>
</evidence>
<comment type="subcellular location">
    <subcellularLocation>
        <location evidence="1">Membrane</location>
        <topology evidence="1">Single-pass type II membrane protein</topology>
    </subcellularLocation>
</comment>
<feature type="domain" description="Galactosyltransferase N-terminal" evidence="14">
    <location>
        <begin position="136"/>
        <end position="269"/>
    </location>
</feature>
<dbReference type="PRINTS" id="PR02050">
    <property type="entry name" value="B14GALTRFASE"/>
</dbReference>
<comment type="pathway">
    <text evidence="2 11">Protein modification; protein glycosylation.</text>
</comment>
<dbReference type="Gene3D" id="3.90.550.10">
    <property type="entry name" value="Spore Coat Polysaccharide Biosynthesis Protein SpsA, Chain A"/>
    <property type="match status" value="1"/>
</dbReference>
<feature type="transmembrane region" description="Helical" evidence="11">
    <location>
        <begin position="20"/>
        <end position="38"/>
    </location>
</feature>
<comment type="caution">
    <text evidence="15">The sequence shown here is derived from an EMBL/GenBank/DDBJ whole genome shotgun (WGS) entry which is preliminary data.</text>
</comment>
<name>A0ABP0FMZ1_CLALP</name>
<keyword evidence="7 11" id="KW-0735">Signal-anchor</keyword>
<keyword evidence="5 11" id="KW-0808">Transferase</keyword>
<evidence type="ECO:0000313" key="16">
    <source>
        <dbReference type="Proteomes" id="UP001642483"/>
    </source>
</evidence>
<evidence type="ECO:0000256" key="1">
    <source>
        <dbReference type="ARBA" id="ARBA00004606"/>
    </source>
</evidence>
<feature type="compositionally biased region" description="Basic and acidic residues" evidence="12">
    <location>
        <begin position="98"/>
        <end position="109"/>
    </location>
</feature>